<gene>
    <name evidence="2" type="ORF">METZ01_LOCUS417721</name>
</gene>
<sequence>MTSRLIRQKKAFGVAAVALSVLLLFAVNISSNTALRGFRIDLTEDKLFTLSSGTKKLLENLEEPIRLRLYLTQSIANQYQPIQEYSRRVRDLLGEYVADSGGRVSLELVNPEPFSDEEDDAVAYGLRGVPVDAAGDKLYFGLVGTNTVDDQSVIEFFSQERDSFLEY</sequence>
<organism evidence="2">
    <name type="scientific">marine metagenome</name>
    <dbReference type="NCBI Taxonomy" id="408172"/>
    <lineage>
        <taxon>unclassified sequences</taxon>
        <taxon>metagenomes</taxon>
        <taxon>ecological metagenomes</taxon>
    </lineage>
</organism>
<feature type="domain" description="DUF7088" evidence="1">
    <location>
        <begin position="44"/>
        <end position="144"/>
    </location>
</feature>
<dbReference type="AlphaFoldDB" id="A0A382X0X8"/>
<evidence type="ECO:0000259" key="1">
    <source>
        <dbReference type="Pfam" id="PF23357"/>
    </source>
</evidence>
<dbReference type="EMBL" id="UINC01164165">
    <property type="protein sequence ID" value="SVD64867.1"/>
    <property type="molecule type" value="Genomic_DNA"/>
</dbReference>
<feature type="non-terminal residue" evidence="2">
    <location>
        <position position="167"/>
    </location>
</feature>
<reference evidence="2" key="1">
    <citation type="submission" date="2018-05" db="EMBL/GenBank/DDBJ databases">
        <authorList>
            <person name="Lanie J.A."/>
            <person name="Ng W.-L."/>
            <person name="Kazmierczak K.M."/>
            <person name="Andrzejewski T.M."/>
            <person name="Davidsen T.M."/>
            <person name="Wayne K.J."/>
            <person name="Tettelin H."/>
            <person name="Glass J.I."/>
            <person name="Rusch D."/>
            <person name="Podicherti R."/>
            <person name="Tsui H.-C.T."/>
            <person name="Winkler M.E."/>
        </authorList>
    </citation>
    <scope>NUCLEOTIDE SEQUENCE</scope>
</reference>
<evidence type="ECO:0000313" key="2">
    <source>
        <dbReference type="EMBL" id="SVD64867.1"/>
    </source>
</evidence>
<proteinExistence type="predicted"/>
<dbReference type="InterPro" id="IPR055396">
    <property type="entry name" value="DUF7088"/>
</dbReference>
<accession>A0A382X0X8</accession>
<name>A0A382X0X8_9ZZZZ</name>
<dbReference type="Pfam" id="PF23357">
    <property type="entry name" value="DUF7088"/>
    <property type="match status" value="1"/>
</dbReference>
<protein>
    <recommendedName>
        <fullName evidence="1">DUF7088 domain-containing protein</fullName>
    </recommendedName>
</protein>